<keyword evidence="2" id="KW-0732">Signal</keyword>
<name>A0ABD3N659_9STRA</name>
<feature type="region of interest" description="Disordered" evidence="1">
    <location>
        <begin position="200"/>
        <end position="255"/>
    </location>
</feature>
<reference evidence="3 4" key="1">
    <citation type="submission" date="2024-10" db="EMBL/GenBank/DDBJ databases">
        <title>Updated reference genomes for cyclostephanoid diatoms.</title>
        <authorList>
            <person name="Roberts W.R."/>
            <person name="Alverson A.J."/>
        </authorList>
    </citation>
    <scope>NUCLEOTIDE SEQUENCE [LARGE SCALE GENOMIC DNA]</scope>
    <source>
        <strain evidence="3 4">AJA232-27</strain>
    </source>
</reference>
<keyword evidence="4" id="KW-1185">Reference proteome</keyword>
<feature type="signal peptide" evidence="2">
    <location>
        <begin position="1"/>
        <end position="20"/>
    </location>
</feature>
<evidence type="ECO:0000313" key="3">
    <source>
        <dbReference type="EMBL" id="KAL3770047.1"/>
    </source>
</evidence>
<comment type="caution">
    <text evidence="3">The sequence shown here is derived from an EMBL/GenBank/DDBJ whole genome shotgun (WGS) entry which is preliminary data.</text>
</comment>
<dbReference type="EMBL" id="JALLBG020000046">
    <property type="protein sequence ID" value="KAL3770047.1"/>
    <property type="molecule type" value="Genomic_DNA"/>
</dbReference>
<evidence type="ECO:0000256" key="1">
    <source>
        <dbReference type="SAM" id="MobiDB-lite"/>
    </source>
</evidence>
<feature type="chain" id="PRO_5044809951" evidence="2">
    <location>
        <begin position="21"/>
        <end position="520"/>
    </location>
</feature>
<sequence>MMKYDLLVLFFSAIVVFANANDQIQEPDINSSVVANTNETILASLFAPPASEFAATTTSTNDVLSSESDATTTSSVSSSAASVLPVGLQAGATTESLKWSTDNVDYNQEMVHASNVTTPEAMNGKPAMVWLVENSQDSFNDPPGLNRTLLRRRLGYSNWTPCTCSSQCNNGCCSGKYSGGVLKCTPLTGGYRSDICVGSSGVGSSSTLPPPTPRPSLRPPKPTPRPSPRPPKPSPRPSLRPPTPPPTTREPDRVTTWACYQEDRRRYVSSVRVFAGHQPADGQRACNQSGRGCRGSRCSAVQVTKSHWNCYRLDDLKFLGQVTLTTGDLHWVQEGVDNCNREFSECGGNCLVTGAAHWDDDSNDWSCNAYKVSDGCSEGDQAARDALRYACDQHDYCYYGPIKNDFWDTYRHCTNLFYAEVRTKHWGLTDNIHTSGWFWKEGMVADPVWNGNPVLGPGFGNSFQDRQLASDWECFLGKSKPQGYDLAPCKAGGGCLAGTSCYDCCDGDSGNQCNKPWWEP</sequence>
<gene>
    <name evidence="3" type="ORF">ACHAWU_005874</name>
</gene>
<evidence type="ECO:0000256" key="2">
    <source>
        <dbReference type="SAM" id="SignalP"/>
    </source>
</evidence>
<proteinExistence type="predicted"/>
<feature type="compositionally biased region" description="Pro residues" evidence="1">
    <location>
        <begin position="208"/>
        <end position="248"/>
    </location>
</feature>
<accession>A0ABD3N659</accession>
<dbReference type="Proteomes" id="UP001530293">
    <property type="component" value="Unassembled WGS sequence"/>
</dbReference>
<organism evidence="3 4">
    <name type="scientific">Discostella pseudostelligera</name>
    <dbReference type="NCBI Taxonomy" id="259834"/>
    <lineage>
        <taxon>Eukaryota</taxon>
        <taxon>Sar</taxon>
        <taxon>Stramenopiles</taxon>
        <taxon>Ochrophyta</taxon>
        <taxon>Bacillariophyta</taxon>
        <taxon>Coscinodiscophyceae</taxon>
        <taxon>Thalassiosirophycidae</taxon>
        <taxon>Stephanodiscales</taxon>
        <taxon>Stephanodiscaceae</taxon>
        <taxon>Discostella</taxon>
    </lineage>
</organism>
<dbReference type="AlphaFoldDB" id="A0ABD3N659"/>
<evidence type="ECO:0000313" key="4">
    <source>
        <dbReference type="Proteomes" id="UP001530293"/>
    </source>
</evidence>
<protein>
    <submittedName>
        <fullName evidence="3">Uncharacterized protein</fullName>
    </submittedName>
</protein>